<accession>A0A2R6AJT9</accession>
<keyword evidence="1" id="KW-0812">Transmembrane</keyword>
<feature type="transmembrane region" description="Helical" evidence="1">
    <location>
        <begin position="12"/>
        <end position="33"/>
    </location>
</feature>
<keyword evidence="1" id="KW-1133">Transmembrane helix</keyword>
<feature type="non-terminal residue" evidence="2">
    <location>
        <position position="1"/>
    </location>
</feature>
<name>A0A2R6AJT9_9ARCH</name>
<comment type="caution">
    <text evidence="2">The sequence shown here is derived from an EMBL/GenBank/DDBJ whole genome shotgun (WGS) entry which is preliminary data.</text>
</comment>
<evidence type="ECO:0000256" key="1">
    <source>
        <dbReference type="SAM" id="Phobius"/>
    </source>
</evidence>
<dbReference type="EMBL" id="NEXE01000204">
    <property type="protein sequence ID" value="PSN86613.1"/>
    <property type="molecule type" value="Genomic_DNA"/>
</dbReference>
<dbReference type="Proteomes" id="UP000240322">
    <property type="component" value="Unassembled WGS sequence"/>
</dbReference>
<proteinExistence type="predicted"/>
<evidence type="ECO:0000313" key="3">
    <source>
        <dbReference type="Proteomes" id="UP000240322"/>
    </source>
</evidence>
<gene>
    <name evidence="2" type="ORF">B9Q03_11580</name>
</gene>
<keyword evidence="1" id="KW-0472">Membrane</keyword>
<evidence type="ECO:0000313" key="2">
    <source>
        <dbReference type="EMBL" id="PSN86613.1"/>
    </source>
</evidence>
<reference evidence="2 3" key="1">
    <citation type="submission" date="2017-04" db="EMBL/GenBank/DDBJ databases">
        <title>Novel microbial lineages endemic to geothermal iron-oxide mats fill important gaps in the evolutionary history of Archaea.</title>
        <authorList>
            <person name="Jay Z.J."/>
            <person name="Beam J.P."/>
            <person name="Dlakic M."/>
            <person name="Rusch D.B."/>
            <person name="Kozubal M.A."/>
            <person name="Inskeep W.P."/>
        </authorList>
    </citation>
    <scope>NUCLEOTIDE SEQUENCE [LARGE SCALE GENOMIC DNA]</scope>
    <source>
        <strain evidence="2">OSP_D</strain>
    </source>
</reference>
<sequence length="103" mass="11875">FTASITRIRASGYLYVLLPTLIHLPHLLFLIHMQVHADEHVNFVDQPPITFRLIHHDSIIVQPAYIVMRPKILCNSVNIMQQSTPNKELSQQHKHSLHSSFCS</sequence>
<organism evidence="2 3">
    <name type="scientific">Candidatus Marsarchaeota G2 archaeon OSP_D</name>
    <dbReference type="NCBI Taxonomy" id="1978157"/>
    <lineage>
        <taxon>Archaea</taxon>
        <taxon>Candidatus Marsarchaeota</taxon>
        <taxon>Candidatus Marsarchaeota group 2</taxon>
    </lineage>
</organism>
<dbReference type="AlphaFoldDB" id="A0A2R6AJT9"/>
<protein>
    <submittedName>
        <fullName evidence="2">Uncharacterized protein</fullName>
    </submittedName>
</protein>